<organism evidence="1">
    <name type="scientific">Anopheles darlingi</name>
    <name type="common">Mosquito</name>
    <dbReference type="NCBI Taxonomy" id="43151"/>
    <lineage>
        <taxon>Eukaryota</taxon>
        <taxon>Metazoa</taxon>
        <taxon>Ecdysozoa</taxon>
        <taxon>Arthropoda</taxon>
        <taxon>Hexapoda</taxon>
        <taxon>Insecta</taxon>
        <taxon>Pterygota</taxon>
        <taxon>Neoptera</taxon>
        <taxon>Endopterygota</taxon>
        <taxon>Diptera</taxon>
        <taxon>Nematocera</taxon>
        <taxon>Culicoidea</taxon>
        <taxon>Culicidae</taxon>
        <taxon>Anophelinae</taxon>
        <taxon>Anopheles</taxon>
    </lineage>
</organism>
<name>A0A2M4D9S6_ANODA</name>
<proteinExistence type="predicted"/>
<dbReference type="EMBL" id="GGFL01010121">
    <property type="protein sequence ID" value="MBW74299.1"/>
    <property type="molecule type" value="Transcribed_RNA"/>
</dbReference>
<dbReference type="AlphaFoldDB" id="A0A2M4D9S6"/>
<reference evidence="1" key="1">
    <citation type="submission" date="2018-01" db="EMBL/GenBank/DDBJ databases">
        <title>An insight into the sialome of Amazonian anophelines.</title>
        <authorList>
            <person name="Ribeiro J.M."/>
            <person name="Scarpassa V."/>
            <person name="Calvo E."/>
        </authorList>
    </citation>
    <scope>NUCLEOTIDE SEQUENCE</scope>
</reference>
<protein>
    <submittedName>
        <fullName evidence="1">Putative secreted protein</fullName>
    </submittedName>
</protein>
<accession>A0A2M4D9S6</accession>
<sequence>MWFRILRGRWGCWSGSRSRHITVFWSRNRFQLSGRFVQSRFRRCHGFLLQVESGGKWDRKPKQPSNLKPFFPGANQQLMTSQIVPLLLCF</sequence>
<evidence type="ECO:0000313" key="1">
    <source>
        <dbReference type="EMBL" id="MBW74299.1"/>
    </source>
</evidence>